<protein>
    <submittedName>
        <fullName evidence="1">Uncharacterized protein</fullName>
    </submittedName>
</protein>
<dbReference type="EMBL" id="CM023484">
    <property type="protein sequence ID" value="KAH6931794.1"/>
    <property type="molecule type" value="Genomic_DNA"/>
</dbReference>
<proteinExistence type="predicted"/>
<evidence type="ECO:0000313" key="2">
    <source>
        <dbReference type="Proteomes" id="UP000821845"/>
    </source>
</evidence>
<keyword evidence="2" id="KW-1185">Reference proteome</keyword>
<organism evidence="1 2">
    <name type="scientific">Hyalomma asiaticum</name>
    <name type="common">Tick</name>
    <dbReference type="NCBI Taxonomy" id="266040"/>
    <lineage>
        <taxon>Eukaryota</taxon>
        <taxon>Metazoa</taxon>
        <taxon>Ecdysozoa</taxon>
        <taxon>Arthropoda</taxon>
        <taxon>Chelicerata</taxon>
        <taxon>Arachnida</taxon>
        <taxon>Acari</taxon>
        <taxon>Parasitiformes</taxon>
        <taxon>Ixodida</taxon>
        <taxon>Ixodoidea</taxon>
        <taxon>Ixodidae</taxon>
        <taxon>Hyalomminae</taxon>
        <taxon>Hyalomma</taxon>
    </lineage>
</organism>
<gene>
    <name evidence="1" type="ORF">HPB50_000392</name>
</gene>
<comment type="caution">
    <text evidence="1">The sequence shown here is derived from an EMBL/GenBank/DDBJ whole genome shotgun (WGS) entry which is preliminary data.</text>
</comment>
<dbReference type="Proteomes" id="UP000821845">
    <property type="component" value="Chromosome 4"/>
</dbReference>
<accession>A0ACB7SGH2</accession>
<sequence>MWMCQFFGLGPHASFRYYRAAPRPLSRTRRCIFAEVVERGAREGLRRVPLEANLSRSRQRGFVCVLRCLVEGPTGKARRRTGDGYTVIHLWDAIKPVDAFVSRYGWPVRLDLACLACVRPALWMEQLFNGTVAVAV</sequence>
<name>A0ACB7SGH2_HYAAI</name>
<reference evidence="1" key="1">
    <citation type="submission" date="2020-05" db="EMBL/GenBank/DDBJ databases">
        <title>Large-scale comparative analyses of tick genomes elucidate their genetic diversity and vector capacities.</title>
        <authorList>
            <person name="Jia N."/>
            <person name="Wang J."/>
            <person name="Shi W."/>
            <person name="Du L."/>
            <person name="Sun Y."/>
            <person name="Zhan W."/>
            <person name="Jiang J."/>
            <person name="Wang Q."/>
            <person name="Zhang B."/>
            <person name="Ji P."/>
            <person name="Sakyi L.B."/>
            <person name="Cui X."/>
            <person name="Yuan T."/>
            <person name="Jiang B."/>
            <person name="Yang W."/>
            <person name="Lam T.T.-Y."/>
            <person name="Chang Q."/>
            <person name="Ding S."/>
            <person name="Wang X."/>
            <person name="Zhu J."/>
            <person name="Ruan X."/>
            <person name="Zhao L."/>
            <person name="Wei J."/>
            <person name="Que T."/>
            <person name="Du C."/>
            <person name="Cheng J."/>
            <person name="Dai P."/>
            <person name="Han X."/>
            <person name="Huang E."/>
            <person name="Gao Y."/>
            <person name="Liu J."/>
            <person name="Shao H."/>
            <person name="Ye R."/>
            <person name="Li L."/>
            <person name="Wei W."/>
            <person name="Wang X."/>
            <person name="Wang C."/>
            <person name="Yang T."/>
            <person name="Huo Q."/>
            <person name="Li W."/>
            <person name="Guo W."/>
            <person name="Chen H."/>
            <person name="Zhou L."/>
            <person name="Ni X."/>
            <person name="Tian J."/>
            <person name="Zhou Y."/>
            <person name="Sheng Y."/>
            <person name="Liu T."/>
            <person name="Pan Y."/>
            <person name="Xia L."/>
            <person name="Li J."/>
            <person name="Zhao F."/>
            <person name="Cao W."/>
        </authorList>
    </citation>
    <scope>NUCLEOTIDE SEQUENCE</scope>
    <source>
        <strain evidence="1">Hyas-2018</strain>
    </source>
</reference>
<evidence type="ECO:0000313" key="1">
    <source>
        <dbReference type="EMBL" id="KAH6931794.1"/>
    </source>
</evidence>